<dbReference type="Pfam" id="PF08221">
    <property type="entry name" value="HTH_9"/>
    <property type="match status" value="1"/>
</dbReference>
<gene>
    <name evidence="12" type="ORF">PILCRDRAFT_815185</name>
</gene>
<dbReference type="Gene3D" id="1.10.10.10">
    <property type="entry name" value="Winged helix-like DNA-binding domain superfamily/Winged helix DNA-binding domain"/>
    <property type="match status" value="4"/>
</dbReference>
<evidence type="ECO:0000256" key="9">
    <source>
        <dbReference type="RuleBase" id="RU367076"/>
    </source>
</evidence>
<sequence length="541" mass="60689">MADADTARLCVQIVHSHFGPLIATVASALLTRGRLPLSQLVRFTSLKARTVRQAVLVLVQHNIVWHALIEDDGEVLEVNTDECLTRLRFGRYVWQAEQLYGPAGAEIVQIVLDHGKLRPPDIISRLSVQDPKDSAVYSQALHKLVMSAYLKPSTVLSHVSPRDNRMKYEAEERAKISGFPTAKELRHAKEAAEARLKQDGSEAEKVGLKRKATQQPGHRSAKRKVADEEIVDENVYFRVNFDKFSIHIRNKLIETAARERFNDSVAAVMQAILKATEAKQVSVSDVRSDPISTANIAMHLRDDDDLSSGLVQGSSKKPSNISLLNDYIGMLSSADSPTPAGRAVSFVSLSGSKVQVEFEIVCRRLRRLVLEAVTRERHGDDGVRILRLLLNTGKMDEKQISKVAMMSPKDVRPLLSAMSAESLISIQEVPKSADRNPTRTFYLWWVDLQKAYSVLLGSLYKTLYNIGVRRRAEEEEPGLKAILDKRERTDVSQDENLLTRMERETLKEWDAKKEKLTVLEARVEEAVFILRDLGALGIIDD</sequence>
<evidence type="ECO:0000256" key="5">
    <source>
        <dbReference type="ARBA" id="ARBA00022478"/>
    </source>
</evidence>
<dbReference type="InterPro" id="IPR008806">
    <property type="entry name" value="RNA_pol_III_Rpc82_C"/>
</dbReference>
<keyword evidence="7 9" id="KW-0539">Nucleus</keyword>
<keyword evidence="6 9" id="KW-0804">Transcription</keyword>
<dbReference type="HOGENOM" id="CLU_023294_2_0_1"/>
<dbReference type="EMBL" id="KN832979">
    <property type="protein sequence ID" value="KIM87613.1"/>
    <property type="molecule type" value="Genomic_DNA"/>
</dbReference>
<dbReference type="AlphaFoldDB" id="A0A0C3BMD9"/>
<evidence type="ECO:0000259" key="11">
    <source>
        <dbReference type="PROSITE" id="PS51344"/>
    </source>
</evidence>
<comment type="subcellular location">
    <subcellularLocation>
        <location evidence="1 9">Nucleus</location>
    </subcellularLocation>
</comment>
<keyword evidence="13" id="KW-1185">Reference proteome</keyword>
<reference evidence="13" key="2">
    <citation type="submission" date="2015-01" db="EMBL/GenBank/DDBJ databases">
        <title>Evolutionary Origins and Diversification of the Mycorrhizal Mutualists.</title>
        <authorList>
            <consortium name="DOE Joint Genome Institute"/>
            <consortium name="Mycorrhizal Genomics Consortium"/>
            <person name="Kohler A."/>
            <person name="Kuo A."/>
            <person name="Nagy L.G."/>
            <person name="Floudas D."/>
            <person name="Copeland A."/>
            <person name="Barry K.W."/>
            <person name="Cichocki N."/>
            <person name="Veneault-Fourrey C."/>
            <person name="LaButti K."/>
            <person name="Lindquist E.A."/>
            <person name="Lipzen A."/>
            <person name="Lundell T."/>
            <person name="Morin E."/>
            <person name="Murat C."/>
            <person name="Riley R."/>
            <person name="Ohm R."/>
            <person name="Sun H."/>
            <person name="Tunlid A."/>
            <person name="Henrissat B."/>
            <person name="Grigoriev I.V."/>
            <person name="Hibbett D.S."/>
            <person name="Martin F."/>
        </authorList>
    </citation>
    <scope>NUCLEOTIDE SEQUENCE [LARGE SCALE GENOMIC DNA]</scope>
    <source>
        <strain evidence="13">F 1598</strain>
    </source>
</reference>
<reference evidence="12 13" key="1">
    <citation type="submission" date="2014-04" db="EMBL/GenBank/DDBJ databases">
        <authorList>
            <consortium name="DOE Joint Genome Institute"/>
            <person name="Kuo A."/>
            <person name="Tarkka M."/>
            <person name="Buscot F."/>
            <person name="Kohler A."/>
            <person name="Nagy L.G."/>
            <person name="Floudas D."/>
            <person name="Copeland A."/>
            <person name="Barry K.W."/>
            <person name="Cichocki N."/>
            <person name="Veneault-Fourrey C."/>
            <person name="LaButti K."/>
            <person name="Lindquist E.A."/>
            <person name="Lipzen A."/>
            <person name="Lundell T."/>
            <person name="Morin E."/>
            <person name="Murat C."/>
            <person name="Sun H."/>
            <person name="Tunlid A."/>
            <person name="Henrissat B."/>
            <person name="Grigoriev I.V."/>
            <person name="Hibbett D.S."/>
            <person name="Martin F."/>
            <person name="Nordberg H.P."/>
            <person name="Cantor M.N."/>
            <person name="Hua S.X."/>
        </authorList>
    </citation>
    <scope>NUCLEOTIDE SEQUENCE [LARGE SCALE GENOMIC DNA]</scope>
    <source>
        <strain evidence="12 13">F 1598</strain>
    </source>
</reference>
<feature type="domain" description="HTH TFE/IIEalpha-type" evidence="11">
    <location>
        <begin position="365"/>
        <end position="452"/>
    </location>
</feature>
<dbReference type="GO" id="GO:0005666">
    <property type="term" value="C:RNA polymerase III complex"/>
    <property type="evidence" value="ECO:0007669"/>
    <property type="project" value="UniProtKB-UniRule"/>
</dbReference>
<evidence type="ECO:0000256" key="7">
    <source>
        <dbReference type="ARBA" id="ARBA00023242"/>
    </source>
</evidence>
<dbReference type="FunCoup" id="A0A0C3BMD9">
    <property type="interactions" value="735"/>
</dbReference>
<feature type="region of interest" description="Disordered" evidence="10">
    <location>
        <begin position="195"/>
        <end position="221"/>
    </location>
</feature>
<dbReference type="OrthoDB" id="272392at2759"/>
<evidence type="ECO:0000256" key="3">
    <source>
        <dbReference type="ARBA" id="ARBA00011206"/>
    </source>
</evidence>
<evidence type="ECO:0000256" key="10">
    <source>
        <dbReference type="SAM" id="MobiDB-lite"/>
    </source>
</evidence>
<evidence type="ECO:0000256" key="6">
    <source>
        <dbReference type="ARBA" id="ARBA00023163"/>
    </source>
</evidence>
<name>A0A0C3BMD9_PILCF</name>
<dbReference type="Pfam" id="PF05645">
    <property type="entry name" value="RNA_pol_Rpc82"/>
    <property type="match status" value="1"/>
</dbReference>
<dbReference type="Proteomes" id="UP000054166">
    <property type="component" value="Unassembled WGS sequence"/>
</dbReference>
<comment type="function">
    <text evidence="8 9">DNA-dependent RNA polymerase catalyzes the transcription of DNA into RNA using the four ribonucleoside triphosphates as substrates. Specific core component of RNA polymerase III which synthesizes small RNAs, such as 5S rRNA and tRNAs.</text>
</comment>
<evidence type="ECO:0000256" key="8">
    <source>
        <dbReference type="ARBA" id="ARBA00025127"/>
    </source>
</evidence>
<evidence type="ECO:0000256" key="1">
    <source>
        <dbReference type="ARBA" id="ARBA00004123"/>
    </source>
</evidence>
<organism evidence="12 13">
    <name type="scientific">Piloderma croceum (strain F 1598)</name>
    <dbReference type="NCBI Taxonomy" id="765440"/>
    <lineage>
        <taxon>Eukaryota</taxon>
        <taxon>Fungi</taxon>
        <taxon>Dikarya</taxon>
        <taxon>Basidiomycota</taxon>
        <taxon>Agaricomycotina</taxon>
        <taxon>Agaricomycetes</taxon>
        <taxon>Agaricomycetidae</taxon>
        <taxon>Atheliales</taxon>
        <taxon>Atheliaceae</taxon>
        <taxon>Piloderma</taxon>
    </lineage>
</organism>
<keyword evidence="5 9" id="KW-0240">DNA-directed RNA polymerase</keyword>
<dbReference type="SUPFAM" id="SSF46785">
    <property type="entry name" value="Winged helix' DNA-binding domain"/>
    <property type="match status" value="1"/>
</dbReference>
<comment type="subunit">
    <text evidence="3 9">Component of the RNA polymerase III (Pol III) complex consisting of 17 subunits.</text>
</comment>
<dbReference type="InterPro" id="IPR017919">
    <property type="entry name" value="TFIIE/TFIIEa_HTH"/>
</dbReference>
<dbReference type="InterPro" id="IPR039748">
    <property type="entry name" value="RPC3"/>
</dbReference>
<dbReference type="Gene3D" id="6.10.140.1450">
    <property type="match status" value="1"/>
</dbReference>
<feature type="compositionally biased region" description="Basic and acidic residues" evidence="10">
    <location>
        <begin position="195"/>
        <end position="207"/>
    </location>
</feature>
<dbReference type="InterPro" id="IPR013197">
    <property type="entry name" value="RNA_pol_III_RPC82-rel_HTH"/>
</dbReference>
<evidence type="ECO:0000313" key="13">
    <source>
        <dbReference type="Proteomes" id="UP000054166"/>
    </source>
</evidence>
<accession>A0A0C3BMD9</accession>
<dbReference type="InterPro" id="IPR036390">
    <property type="entry name" value="WH_DNA-bd_sf"/>
</dbReference>
<dbReference type="STRING" id="765440.A0A0C3BMD9"/>
<dbReference type="PANTHER" id="PTHR12949">
    <property type="entry name" value="RNA POLYMERASE III DNA DIRECTED -RELATED"/>
    <property type="match status" value="1"/>
</dbReference>
<proteinExistence type="inferred from homology"/>
<comment type="similarity">
    <text evidence="2 9">Belongs to the RNA polymerase beta chain family.</text>
</comment>
<evidence type="ECO:0000256" key="2">
    <source>
        <dbReference type="ARBA" id="ARBA00006835"/>
    </source>
</evidence>
<evidence type="ECO:0000256" key="4">
    <source>
        <dbReference type="ARBA" id="ARBA00016689"/>
    </source>
</evidence>
<evidence type="ECO:0000313" key="12">
    <source>
        <dbReference type="EMBL" id="KIM87613.1"/>
    </source>
</evidence>
<dbReference type="PROSITE" id="PS51344">
    <property type="entry name" value="HTH_TFE_IIE"/>
    <property type="match status" value="1"/>
</dbReference>
<dbReference type="InParanoid" id="A0A0C3BMD9"/>
<dbReference type="Pfam" id="PF22536">
    <property type="entry name" value="WHD_POLR3C"/>
    <property type="match status" value="1"/>
</dbReference>
<protein>
    <recommendedName>
        <fullName evidence="4 9">DNA-directed RNA polymerase III subunit RPC3</fullName>
        <shortName evidence="9">RNA polymerase III subunit C3</shortName>
    </recommendedName>
</protein>
<dbReference type="InterPro" id="IPR055207">
    <property type="entry name" value="POLR3C_WHD"/>
</dbReference>
<dbReference type="InterPro" id="IPR036388">
    <property type="entry name" value="WH-like_DNA-bd_sf"/>
</dbReference>
<dbReference type="GO" id="GO:0006351">
    <property type="term" value="P:DNA-templated transcription"/>
    <property type="evidence" value="ECO:0007669"/>
    <property type="project" value="InterPro"/>
</dbReference>
<dbReference type="PANTHER" id="PTHR12949:SF0">
    <property type="entry name" value="DNA-DIRECTED RNA POLYMERASE III SUBUNIT RPC3"/>
    <property type="match status" value="1"/>
</dbReference>
<dbReference type="GO" id="GO:0003697">
    <property type="term" value="F:single-stranded DNA binding"/>
    <property type="evidence" value="ECO:0007669"/>
    <property type="project" value="UniProtKB-UniRule"/>
</dbReference>